<dbReference type="InterPro" id="IPR011989">
    <property type="entry name" value="ARM-like"/>
</dbReference>
<dbReference type="InterPro" id="IPR050409">
    <property type="entry name" value="E3_ubiq-protein_ligase"/>
</dbReference>
<dbReference type="FunFam" id="3.30.2410.10:FF:000004">
    <property type="entry name" value="E3 ubiquitin-protein ligase HUWE1, variant"/>
    <property type="match status" value="1"/>
</dbReference>
<dbReference type="SUPFAM" id="SSF56204">
    <property type="entry name" value="Hect, E3 ligase catalytic domain"/>
    <property type="match status" value="1"/>
</dbReference>
<reference evidence="18" key="3">
    <citation type="submission" date="2020-10" db="UniProtKB">
        <authorList>
            <consortium name="WormBaseParasite"/>
        </authorList>
    </citation>
    <scope>IDENTIFICATION</scope>
</reference>
<dbReference type="PANTHER" id="PTHR11254:SF67">
    <property type="entry name" value="E3 UBIQUITIN-PROTEIN LIGASE HUWE1"/>
    <property type="match status" value="1"/>
</dbReference>
<feature type="region of interest" description="Disordered" evidence="13">
    <location>
        <begin position="724"/>
        <end position="770"/>
    </location>
</feature>
<feature type="domain" description="HECT" evidence="15">
    <location>
        <begin position="3890"/>
        <end position="4228"/>
    </location>
</feature>
<dbReference type="WBParaSite" id="EgrG_000717600">
    <property type="protein sequence ID" value="EgrG_000717600"/>
    <property type="gene ID" value="EgrG_000717600"/>
</dbReference>
<dbReference type="InterPro" id="IPR035983">
    <property type="entry name" value="Hect_E3_ubiquitin_ligase"/>
</dbReference>
<keyword evidence="14" id="KW-1133">Transmembrane helix</keyword>
<evidence type="ECO:0000313" key="16">
    <source>
        <dbReference type="EMBL" id="CDS23486.1"/>
    </source>
</evidence>
<feature type="compositionally biased region" description="Low complexity" evidence="13">
    <location>
        <begin position="3439"/>
        <end position="3458"/>
    </location>
</feature>
<dbReference type="Pfam" id="PF14377">
    <property type="entry name" value="UBM"/>
    <property type="match status" value="3"/>
</dbReference>
<evidence type="ECO:0000256" key="5">
    <source>
        <dbReference type="ARBA" id="ARBA00022448"/>
    </source>
</evidence>
<dbReference type="PANTHER" id="PTHR11254">
    <property type="entry name" value="HECT DOMAIN UBIQUITIN-PROTEIN LIGASE"/>
    <property type="match status" value="1"/>
</dbReference>
<dbReference type="EMBL" id="LK028591">
    <property type="protein sequence ID" value="CDS23486.1"/>
    <property type="molecule type" value="Genomic_DNA"/>
</dbReference>
<feature type="region of interest" description="Disordered" evidence="13">
    <location>
        <begin position="2274"/>
        <end position="2373"/>
    </location>
</feature>
<feature type="compositionally biased region" description="Low complexity" evidence="13">
    <location>
        <begin position="2216"/>
        <end position="2225"/>
    </location>
</feature>
<keyword evidence="14" id="KW-0812">Transmembrane</keyword>
<feature type="compositionally biased region" description="Polar residues" evidence="13">
    <location>
        <begin position="2660"/>
        <end position="2669"/>
    </location>
</feature>
<dbReference type="InterPro" id="IPR010309">
    <property type="entry name" value="E3_Ub_ligase_DUF908"/>
</dbReference>
<proteinExistence type="inferred from homology"/>
<accession>A0A068WYC2</accession>
<feature type="region of interest" description="Disordered" evidence="13">
    <location>
        <begin position="2808"/>
        <end position="2865"/>
    </location>
</feature>
<feature type="region of interest" description="Disordered" evidence="13">
    <location>
        <begin position="3428"/>
        <end position="3458"/>
    </location>
</feature>
<evidence type="ECO:0000256" key="14">
    <source>
        <dbReference type="SAM" id="Phobius"/>
    </source>
</evidence>
<evidence type="ECO:0000256" key="2">
    <source>
        <dbReference type="ARBA" id="ARBA00004123"/>
    </source>
</evidence>
<keyword evidence="5" id="KW-0813">Transport</keyword>
<dbReference type="Pfam" id="PF00632">
    <property type="entry name" value="HECT"/>
    <property type="match status" value="1"/>
</dbReference>
<name>A0A068WYC2_ECHGR</name>
<feature type="region of interest" description="Disordered" evidence="13">
    <location>
        <begin position="1076"/>
        <end position="1102"/>
    </location>
</feature>
<dbReference type="GO" id="GO:0005634">
    <property type="term" value="C:nucleus"/>
    <property type="evidence" value="ECO:0007669"/>
    <property type="project" value="UniProtKB-SubCell"/>
</dbReference>
<reference evidence="16" key="2">
    <citation type="submission" date="2014-06" db="EMBL/GenBank/DDBJ databases">
        <authorList>
            <person name="Aslett M."/>
        </authorList>
    </citation>
    <scope>NUCLEOTIDE SEQUENCE</scope>
</reference>
<dbReference type="EC" id="2.3.2.26" evidence="4"/>
<reference evidence="16 17" key="1">
    <citation type="journal article" date="2013" name="Nature">
        <title>The genomes of four tapeworm species reveal adaptations to parasitism.</title>
        <authorList>
            <person name="Tsai I.J."/>
            <person name="Zarowiecki M."/>
            <person name="Holroyd N."/>
            <person name="Garciarrubio A."/>
            <person name="Sanchez-Flores A."/>
            <person name="Brooks K.L."/>
            <person name="Tracey A."/>
            <person name="Bobes R.J."/>
            <person name="Fragoso G."/>
            <person name="Sciutto E."/>
            <person name="Aslett M."/>
            <person name="Beasley H."/>
            <person name="Bennett H.M."/>
            <person name="Cai J."/>
            <person name="Camicia F."/>
            <person name="Clark R."/>
            <person name="Cucher M."/>
            <person name="De Silva N."/>
            <person name="Day T.A."/>
            <person name="Deplazes P."/>
            <person name="Estrada K."/>
            <person name="Fernandez C."/>
            <person name="Holland P.W."/>
            <person name="Hou J."/>
            <person name="Hu S."/>
            <person name="Huckvale T."/>
            <person name="Hung S.S."/>
            <person name="Kamenetzky L."/>
            <person name="Keane J.A."/>
            <person name="Kiss F."/>
            <person name="Koziol U."/>
            <person name="Lambert O."/>
            <person name="Liu K."/>
            <person name="Luo X."/>
            <person name="Luo Y."/>
            <person name="Macchiaroli N."/>
            <person name="Nichol S."/>
            <person name="Paps J."/>
            <person name="Parkinson J."/>
            <person name="Pouchkina-Stantcheva N."/>
            <person name="Riddiford N."/>
            <person name="Rosenzvit M."/>
            <person name="Salinas G."/>
            <person name="Wasmuth J.D."/>
            <person name="Zamanian M."/>
            <person name="Zheng Y."/>
            <person name="Cai X."/>
            <person name="Soberon X."/>
            <person name="Olson P.D."/>
            <person name="Laclette J.P."/>
            <person name="Brehm K."/>
            <person name="Berriman M."/>
            <person name="Garciarrubio A."/>
            <person name="Bobes R.J."/>
            <person name="Fragoso G."/>
            <person name="Sanchez-Flores A."/>
            <person name="Estrada K."/>
            <person name="Cevallos M.A."/>
            <person name="Morett E."/>
            <person name="Gonzalez V."/>
            <person name="Portillo T."/>
            <person name="Ochoa-Leyva A."/>
            <person name="Jose M.V."/>
            <person name="Sciutto E."/>
            <person name="Landa A."/>
            <person name="Jimenez L."/>
            <person name="Valdes V."/>
            <person name="Carrero J.C."/>
            <person name="Larralde C."/>
            <person name="Morales-Montor J."/>
            <person name="Limon-Lason J."/>
            <person name="Soberon X."/>
            <person name="Laclette J.P."/>
        </authorList>
    </citation>
    <scope>NUCLEOTIDE SEQUENCE [LARGE SCALE GENOMIC DNA]</scope>
</reference>
<dbReference type="GO" id="GO:0061630">
    <property type="term" value="F:ubiquitin protein ligase activity"/>
    <property type="evidence" value="ECO:0007669"/>
    <property type="project" value="UniProtKB-EC"/>
</dbReference>
<evidence type="ECO:0000256" key="3">
    <source>
        <dbReference type="ARBA" id="ARBA00004906"/>
    </source>
</evidence>
<feature type="compositionally biased region" description="Basic and acidic residues" evidence="13">
    <location>
        <begin position="3066"/>
        <end position="3077"/>
    </location>
</feature>
<dbReference type="SUPFAM" id="SSF48371">
    <property type="entry name" value="ARM repeat"/>
    <property type="match status" value="1"/>
</dbReference>
<feature type="compositionally biased region" description="Low complexity" evidence="13">
    <location>
        <begin position="2888"/>
        <end position="2901"/>
    </location>
</feature>
<feature type="region of interest" description="Disordered" evidence="13">
    <location>
        <begin position="2216"/>
        <end position="2242"/>
    </location>
</feature>
<comment type="pathway">
    <text evidence="3">Protein modification; protein ubiquitination.</text>
</comment>
<feature type="compositionally biased region" description="Polar residues" evidence="13">
    <location>
        <begin position="1389"/>
        <end position="1403"/>
    </location>
</feature>
<evidence type="ECO:0000256" key="8">
    <source>
        <dbReference type="ARBA" id="ARBA00022816"/>
    </source>
</evidence>
<gene>
    <name evidence="16" type="ORF">EgrG_000717600</name>
</gene>
<keyword evidence="14" id="KW-0472">Membrane</keyword>
<dbReference type="FunFam" id="3.30.2160.10:FF:000001">
    <property type="entry name" value="E3 ubiquitin-protein ligase NEDD4-like"/>
    <property type="match status" value="1"/>
</dbReference>
<dbReference type="UniPathway" id="UPA00143"/>
<comment type="similarity">
    <text evidence="10">Belongs to the UPL family. TOM1/PTR1 subfamily.</text>
</comment>
<feature type="coiled-coil region" evidence="12">
    <location>
        <begin position="2759"/>
        <end position="2786"/>
    </location>
</feature>
<keyword evidence="12" id="KW-0175">Coiled coil</keyword>
<dbReference type="OrthoDB" id="423283at2759"/>
<dbReference type="GO" id="GO:0051028">
    <property type="term" value="P:mRNA transport"/>
    <property type="evidence" value="ECO:0007669"/>
    <property type="project" value="UniProtKB-KW"/>
</dbReference>
<evidence type="ECO:0000256" key="4">
    <source>
        <dbReference type="ARBA" id="ARBA00012485"/>
    </source>
</evidence>
<feature type="compositionally biased region" description="Acidic residues" evidence="13">
    <location>
        <begin position="2324"/>
        <end position="2364"/>
    </location>
</feature>
<evidence type="ECO:0000256" key="12">
    <source>
        <dbReference type="SAM" id="Coils"/>
    </source>
</evidence>
<dbReference type="PROSITE" id="PS50237">
    <property type="entry name" value="HECT"/>
    <property type="match status" value="1"/>
</dbReference>
<feature type="active site" description="Glycyl thioester intermediate" evidence="11">
    <location>
        <position position="4195"/>
    </location>
</feature>
<evidence type="ECO:0000256" key="7">
    <source>
        <dbReference type="ARBA" id="ARBA00022786"/>
    </source>
</evidence>
<evidence type="ECO:0000259" key="15">
    <source>
        <dbReference type="PROSITE" id="PS50237"/>
    </source>
</evidence>
<evidence type="ECO:0000256" key="9">
    <source>
        <dbReference type="ARBA" id="ARBA00023242"/>
    </source>
</evidence>
<feature type="transmembrane region" description="Helical" evidence="14">
    <location>
        <begin position="117"/>
        <end position="139"/>
    </location>
</feature>
<dbReference type="InterPro" id="IPR016024">
    <property type="entry name" value="ARM-type_fold"/>
</dbReference>
<organism evidence="16">
    <name type="scientific">Echinococcus granulosus</name>
    <name type="common">Hydatid tapeworm</name>
    <dbReference type="NCBI Taxonomy" id="6210"/>
    <lineage>
        <taxon>Eukaryota</taxon>
        <taxon>Metazoa</taxon>
        <taxon>Spiralia</taxon>
        <taxon>Lophotrochozoa</taxon>
        <taxon>Platyhelminthes</taxon>
        <taxon>Cestoda</taxon>
        <taxon>Eucestoda</taxon>
        <taxon>Cyclophyllidea</taxon>
        <taxon>Taeniidae</taxon>
        <taxon>Echinococcus</taxon>
        <taxon>Echinococcus granulosus group</taxon>
    </lineage>
</organism>
<feature type="compositionally biased region" description="Gly residues" evidence="13">
    <location>
        <begin position="3548"/>
        <end position="3561"/>
    </location>
</feature>
<feature type="region of interest" description="Disordered" evidence="13">
    <location>
        <begin position="2650"/>
        <end position="2674"/>
    </location>
</feature>
<dbReference type="Pfam" id="PF06025">
    <property type="entry name" value="DUF913"/>
    <property type="match status" value="1"/>
</dbReference>
<feature type="compositionally biased region" description="Polar residues" evidence="13">
    <location>
        <begin position="2226"/>
        <end position="2241"/>
    </location>
</feature>
<dbReference type="Gene3D" id="1.25.10.10">
    <property type="entry name" value="Leucine-rich Repeat Variant"/>
    <property type="match status" value="1"/>
</dbReference>
<keyword evidence="9" id="KW-0539">Nucleus</keyword>
<dbReference type="Pfam" id="PF06012">
    <property type="entry name" value="DUF908"/>
    <property type="match status" value="1"/>
</dbReference>
<dbReference type="SMART" id="SM00119">
    <property type="entry name" value="HECTc"/>
    <property type="match status" value="1"/>
</dbReference>
<sequence length="4228" mass="465740">MKIDRKKIANRCGYDQNECFLLAKRLAGCSDEDFLKELRKIKVWNYGKCELGLWADILDRLDAILEDVTTKVGTWTLKVDAPGNEHLVKDVVTVLEFTSHLIEHSIYRCLYGSWSHILALFATSNMDILLAVLGLAYNFSKRSNYFSRLDPNNRSLVLERLVSIAESWGGAENGFDIASCCRMDHYPPSAGKVIFEYYPESEFDGQPGSLSRPLVIEEYFKDCNKSPSEVMEELLKIHPVPPSKQTALFARIRSAVYFSDPEKRLKCIKARLQAISTLCYTFEFDDRLIYFGLVEELVDVLQLPDGEVMSIKACALRTMTAIFNLQRLNVNLVTILESTGMANFHGALPTRIRRWIQGLVDGTCDASGGSVNQQYTIALLSFLYHLAAFEQNLSSGNGHNMSVRTMNSSGILDSMLQLIAWHVPRNDCLSYVTRAVRVTDQILSSIISNRQLVLDRLVDRLDYEAELVLHPPPELAKAGSSSSQTSPLGVLNTQRSGLMKSMLNLLKRLCLEADWYEHMRTAMSGNLPLVLRKIYSNRVFHATPHLVLFAMETITNYIYTYPSSISHMQDKGVTSDILSALTENPLPQSRDFLVHLPSILRTLALNPRGRTALCSSGVLQKYVETLVSPEYLPTMRAKRLRDFLSQISYNLSIAASNVGQNNPTNNLTASQMSVSLHELMRTHSDIRGIIFNSILNCFTKIVDMGKTPASLIPATSIDNTPPGMSGGSGANSNIAGSTAAVAGTSTRSSSDIHPPVRVRHRAGSPDDDEDVDVDVDVVVEEDDEVEEEGAYLDAEVEDVNMLLSGSDGAGSDVDNPHHAISISVLATPTSPEHPSISGGSSTLTTTAIPTAVATVPTAVATPMDVDEEEGSQSISDFILNVSKFMERLHSFFMHVNDLTSYQLHSRAGVQVLCDLLLMPGLPFDFPVSFSCATFCKSVDQLLSYMSVEDVVEPILETLEKSIQRAKYLRAGLVTAMGTTSMHQSGSSGAPTSVLLAEFNAGRTQLLHELVCISSIICVVVQIVNHLKPEMRGIFGNLWTGKEFLRDLGELYHEVLWEATILLSSICDEQEQSSSITTTTSATTVSKTTNTATTGNTGTSGSSSGCGDVCGALPDPVEKSLFPPFVETLSIFKIISPLRNNSETPSDAHHVLYVSSFIINSVNELCTTLTRFCLLFPQTPRRFIMQFSNPPPQDALTASARSAILGHVALFMADRLLWQPPTPPPPLRIVDALRYSAFQLIHLFLFGTSTNRMPSVIMLKTFSMLGGIGFLFESFNDFVANAMALPSDKKIVGKVIEGWLACADRLTDVSTLKTEVQRVSETDFIGFDLDKYSNYLHRRILEPLCLICQPGFIEYLTNKGVEHLLSILKNVVPAIFAPASEVASSLVSSDQSRTQFSTPTTSTGEGREEQTGVDTTEMDTISDILSPSSIGVLEELGFTMADFLNAFGMESTMNQIRDLLNKRPSAKLHPPLSFEASRQWSVFLKEKLFNACLQIAKLHDGDEVLQQIADVLLSNKDESHCVFELVRIITDDAADHIYAAAPLIPPKYPSTDVEVAMHLLALFFTRCRFVCVRAFNRHRLPNLLCHLLTGSLWPSVSSPSRRSKLLTLAALLLEQYIHMTAALRLRQRHIRLYADRHSWAWFDHIAKQWHAYCPEEFRLADRAFHDGVYRFTYEDRKTNVVEFYPLLLSSNERTSTRPIALMPKLPSFNTESEVPSVSEVQPNLTDYERDILRDEKEVPLEPLSSTQRCDLCLALIEQFKDGELDARCTDAFLRLLLRLAASSFDDVDTLLGGDVLCILFNFPHEARIALQYSAFVGHLIRQLFDDKASLTANMRQVIGQFFRGGSPLLQWCYRDLFYTLSVLIPLMAKNEEVAMSLFKELSVIDITEESLKDGIPPKAFLLSLDPAVDDPKAFPVELTDRQKCIITILINHIVQDSGCLDTSGEDSASTATNGVNVDIKSDVPPVKSSSTRTRLAKSDYLRYLNDLVMASRGVVEFVAKFNVTDHQTFLNYLLNQEFRDSLSMDLTILLLETILFSSSSATQNAIIVEFKTSLKYLLASGSSVHTNLSISTSSSDGFGKNQRIISHMRFLEYILALPYPLQGTIIRHLYKRQIPADVAKLIAMVHCNVSNSAAALNVVVKVLDDLSNLDRQILRRITQLEQQSKRVSAPVAENHVSVVTTVSDSMMHTAAETTQPVASALAPSIVGIGDSVHSAPAAAMATATPAGSRQQQRQPATPNRQHVTAEGDTWALAEDASEMEDTTVEDSNAILILDEVVVDPRTGGGSGGAGSRSNGEDEDNTDDARRIDDSYVEEGEDGDSYHDLEDGEGDEDDEDDGEDGEEEDDDEDDGGDDADTTDEIDEEDERGPFGDHSMDQEVDVDDLVEAQSTDNGSSNQHNNMMITLVNEVFNAVDSTIDSIGGGVGVGGGIRGSQNHRRLGGDIERGLILHFTSFGGNDGVTNWGSSTHHPIVSGDRLYDLSTGSRTNIDFPPPQHGSIFLNDSHVVGGSSGGGSVSGLNHAIRHPIISLPSQNPFIQVSEGSASAGLRSVSGGVNDNTTTISLRSLRAHPSSRRDSNAISSAVLTFYPQSHRSGGGGGYARITGNQTTTPILVRTNLGSSVQPSTYLQAAQSSLLVGQGSMQYNAFVYDNPNSMRSNRRRTTPQATASGLSQRRPAELSELEGDKLIWEMLTDFWEFQCCTVTESLRLAGCSFGVTTGVTAPPSLFFNTLNTYRHFVELALILCGQEIMDMIMIARHEVGVVAVRRRNEEYAHRLAEYRQEMAQRHQQEQTRTEALGSDHGAAVVDEFVESASSPLDRPGTTPRPDVIDSDIDSIHDEGESAPLFPALLNSPNSPSNRRATDEGEATTAVVTESFTSTSATTSAVEIVEPPASSTSVVSAPEAQAQESTPQLPQIRVPVTDEEIIASMVSEGMDPSFLDALPEEMRRELMTEHQRTVRLRSQLSSMQNTVPDHVDEAFLTSLPPNIQEEVLAQVRQTAVASGAEAGTPVVAANGSTAQADGSNNNNSSFLASLPPALRREILTDMEDFQIDLLPTEMQHEARRLRRHMVEQTARQESRSQNHRSQNQIRSLPSRIFPAFFGPVTTPDSSEAQWRVNRNIQARGGSNLSPASTLFGLQSLFTSTHTPRGQGGSRSLLDHEGLTCIIALIITCSTSPSLRRNTFPTIKRLLQNLCFHQPTRIWLISTLVQILKQLSEAPLSLSASAMAPSSANSIFGAGFEAALGCWVRNLQPLANGLFVVHPQAANYVCFIVLDVLADLAQSSATQFFPLTLDSSVISAGDYEPADIRTDFWEVLTRLCRGIGPSSSSSPRKSLSISPARLRSTATAAPNRSRGSDSMDITTPPVDYFSHLVGLLRHPVVTSRPVLQEKLLFLLVRVVDEFFRANEPPKHGNLPRRRNGVVVGSRDLGAFSPDETAVGTQPSTAASASAAAEPGSSSTTATSLIAPLSPSVIQSLCDFVMARNSTEQSRTLATWLIILMSRANSSTRERFFQVLAIGAGELAQVIEGQLSAVIDEINQLSPDSRRRRHQRGIGGNSAGGGGSGDGPSTSSGSGLQHSASMTRLPDRFGTPGTSVFVGGPSTSLAPPPPAPTGGELELASLQPLLTSRSQQSRFCRILRLMLHLSFPPDVSMQSVEALSSLWRRLSMTLDCLEETSDANTVLLFQPLVECLCLAHASPSQTTCVNAFHSPFSGLLRRGVIGGGLASWTGIDLPISLNSGFSTEDQNIILFDGFPEIPSTAETVAAASPQIDLTRPMSPPDWTMTDTTESAEKASTSWDVNSLSSNTNLIAWFAEKHRVGLNHILRHYVGNISESAFTVFLSQPKCLDFDVKRRFFRQRFQSLRARSPQPRSEEEPLVVSRERIFEDTFTRLHSRGADVWKHKFVIRFQNEEGQDAGGLLREWYLLMSREIFNPNYCLFRVSPSDRVTYTINPASFINSNHLSYFRFVGRFIAKAIYDNKLLECYFTRSFYKHILGRRVRFTDLESEDYDFYKGLEYLLTHHVSELNYEITFCTEINEFGKNETRDLVENGRNIVVTEANKHEYVRLVCQERMTGAIRQQLGAFLEGFYSIIPKSLINIFNEQELELLISGLPNIDIDDLRANTTYSKYQPTSPQVEWFWQALESFDQEDRARFLQFLTGTSRVPLGGFANLEGMHGPTKFQICRAAVSSTNHLPSAHTCFNTLELPPYESYEQLRKRLLTAIRECCEGYGMA</sequence>
<dbReference type="CDD" id="cd00078">
    <property type="entry name" value="HECTc"/>
    <property type="match status" value="1"/>
</dbReference>
<evidence type="ECO:0000313" key="18">
    <source>
        <dbReference type="WBParaSite" id="EgrG_000717600"/>
    </source>
</evidence>
<feature type="region of interest" description="Disordered" evidence="13">
    <location>
        <begin position="3066"/>
        <end position="3086"/>
    </location>
</feature>
<dbReference type="FunFam" id="3.90.1750.10:FF:000003">
    <property type="entry name" value="E3 ubiquitin-protein ligase UPL1"/>
    <property type="match status" value="1"/>
</dbReference>
<feature type="region of interest" description="Disordered" evidence="13">
    <location>
        <begin position="3320"/>
        <end position="3356"/>
    </location>
</feature>
<comment type="subcellular location">
    <subcellularLocation>
        <location evidence="2">Nucleus</location>
    </subcellularLocation>
</comment>
<evidence type="ECO:0000256" key="1">
    <source>
        <dbReference type="ARBA" id="ARBA00000885"/>
    </source>
</evidence>
<evidence type="ECO:0000256" key="11">
    <source>
        <dbReference type="PROSITE-ProRule" id="PRU00104"/>
    </source>
</evidence>
<dbReference type="Gene3D" id="3.30.2410.10">
    <property type="entry name" value="Hect, E3 ligase catalytic domain"/>
    <property type="match status" value="1"/>
</dbReference>
<keyword evidence="6" id="KW-0808">Transferase</keyword>
<dbReference type="InterPro" id="IPR000569">
    <property type="entry name" value="HECT_dom"/>
</dbReference>
<protein>
    <recommendedName>
        <fullName evidence="4">HECT-type E3 ubiquitin transferase</fullName>
        <ecNumber evidence="4">2.3.2.26</ecNumber>
    </recommendedName>
</protein>
<evidence type="ECO:0000256" key="13">
    <source>
        <dbReference type="SAM" id="MobiDB-lite"/>
    </source>
</evidence>
<dbReference type="Proteomes" id="UP000492820">
    <property type="component" value="Unassembled WGS sequence"/>
</dbReference>
<feature type="region of interest" description="Disordered" evidence="13">
    <location>
        <begin position="2888"/>
        <end position="2909"/>
    </location>
</feature>
<feature type="region of interest" description="Disordered" evidence="13">
    <location>
        <begin position="1389"/>
        <end position="1416"/>
    </location>
</feature>
<dbReference type="Gene3D" id="3.90.1750.10">
    <property type="entry name" value="Hect, E3 ligase catalytic domains"/>
    <property type="match status" value="1"/>
</dbReference>
<dbReference type="Gene3D" id="3.30.2160.10">
    <property type="entry name" value="Hect, E3 ligase catalytic domain"/>
    <property type="match status" value="1"/>
</dbReference>
<evidence type="ECO:0000256" key="6">
    <source>
        <dbReference type="ARBA" id="ARBA00022679"/>
    </source>
</evidence>
<keyword evidence="7 11" id="KW-0833">Ubl conjugation pathway</keyword>
<dbReference type="InterPro" id="IPR010314">
    <property type="entry name" value="E3_Ub_ligase_DUF913"/>
</dbReference>
<keyword evidence="8" id="KW-0509">mRNA transport</keyword>
<evidence type="ECO:0000313" key="17">
    <source>
        <dbReference type="Proteomes" id="UP000492820"/>
    </source>
</evidence>
<dbReference type="GO" id="GO:0000209">
    <property type="term" value="P:protein polyubiquitination"/>
    <property type="evidence" value="ECO:0007669"/>
    <property type="project" value="TreeGrafter"/>
</dbReference>
<dbReference type="GO" id="GO:0006511">
    <property type="term" value="P:ubiquitin-dependent protein catabolic process"/>
    <property type="evidence" value="ECO:0007669"/>
    <property type="project" value="TreeGrafter"/>
</dbReference>
<evidence type="ECO:0000256" key="10">
    <source>
        <dbReference type="ARBA" id="ARBA00034494"/>
    </source>
</evidence>
<dbReference type="InterPro" id="IPR025527">
    <property type="entry name" value="HUWE1/Rev1_UBM"/>
</dbReference>
<feature type="region of interest" description="Disordered" evidence="13">
    <location>
        <begin position="3537"/>
        <end position="3609"/>
    </location>
</feature>
<feature type="compositionally biased region" description="Low complexity" evidence="13">
    <location>
        <begin position="3321"/>
        <end position="3335"/>
    </location>
</feature>
<comment type="catalytic activity">
    <reaction evidence="1">
        <text>S-ubiquitinyl-[E2 ubiquitin-conjugating enzyme]-L-cysteine + [acceptor protein]-L-lysine = [E2 ubiquitin-conjugating enzyme]-L-cysteine + N(6)-ubiquitinyl-[acceptor protein]-L-lysine.</text>
        <dbReference type="EC" id="2.3.2.26"/>
    </reaction>
</comment>
<dbReference type="GO" id="GO:0005737">
    <property type="term" value="C:cytoplasm"/>
    <property type="evidence" value="ECO:0007669"/>
    <property type="project" value="TreeGrafter"/>
</dbReference>
<feature type="compositionally biased region" description="Low complexity" evidence="13">
    <location>
        <begin position="730"/>
        <end position="749"/>
    </location>
</feature>